<dbReference type="Proteomes" id="UP000287247">
    <property type="component" value="Unassembled WGS sequence"/>
</dbReference>
<dbReference type="AlphaFoldDB" id="A0A401IJC2"/>
<gene>
    <name evidence="1" type="ORF">AsFPU1_2772</name>
</gene>
<name>A0A401IJC2_APHSA</name>
<sequence>MISDESRRVLSYSNMAKFYSELTPELISFIEEQKMIIGNKKILIQGYFILGKCSQAKAWSYTNEACLRRLKY</sequence>
<dbReference type="EMBL" id="BDQK01000013">
    <property type="protein sequence ID" value="GBF81359.1"/>
    <property type="molecule type" value="Genomic_DNA"/>
</dbReference>
<evidence type="ECO:0000313" key="2">
    <source>
        <dbReference type="Proteomes" id="UP000287247"/>
    </source>
</evidence>
<reference evidence="2" key="1">
    <citation type="submission" date="2017-05" db="EMBL/GenBank/DDBJ databases">
        <title>Physiological properties and genetic analysis related to exopolysaccharide production of fresh-water unicellular cyanobacterium Aphanothece sacrum, Suizenji Nori, that has been cultured as a food source in Japan.</title>
        <authorList>
            <person name="Kanesaki Y."/>
            <person name="Yoshikawa S."/>
            <person name="Ohki K."/>
        </authorList>
    </citation>
    <scope>NUCLEOTIDE SEQUENCE [LARGE SCALE GENOMIC DNA]</scope>
    <source>
        <strain evidence="2">FPU1</strain>
    </source>
</reference>
<accession>A0A401IJC2</accession>
<organism evidence="1 2">
    <name type="scientific">Aphanothece sacrum FPU1</name>
    <dbReference type="NCBI Taxonomy" id="1920663"/>
    <lineage>
        <taxon>Bacteria</taxon>
        <taxon>Bacillati</taxon>
        <taxon>Cyanobacteriota</taxon>
        <taxon>Cyanophyceae</taxon>
        <taxon>Oscillatoriophycideae</taxon>
        <taxon>Chroococcales</taxon>
        <taxon>Aphanothecaceae</taxon>
        <taxon>Aphanothece</taxon>
    </lineage>
</organism>
<keyword evidence="2" id="KW-1185">Reference proteome</keyword>
<evidence type="ECO:0000313" key="1">
    <source>
        <dbReference type="EMBL" id="GBF81359.1"/>
    </source>
</evidence>
<proteinExistence type="predicted"/>
<protein>
    <submittedName>
        <fullName evidence="1">DNA polymerase III subunit alpha</fullName>
    </submittedName>
</protein>
<comment type="caution">
    <text evidence="1">The sequence shown here is derived from an EMBL/GenBank/DDBJ whole genome shotgun (WGS) entry which is preliminary data.</text>
</comment>